<dbReference type="GO" id="GO:0006396">
    <property type="term" value="P:RNA processing"/>
    <property type="evidence" value="ECO:0007669"/>
    <property type="project" value="InterPro"/>
</dbReference>
<sequence>MLTPRLRNHVFDSSIMPSTSTPDFDSGKASVDTINVALKRSRSPTQMGDIPELPKLQGESILEVFTHRSLRIACKASYHDSETLAVLGEEVLHMMTTQLLLFKKPRLKVEEITNKRHMLLQDEMIDNWTNLYRLRNQVRCDPSSLSSLNSVQEGRLLFNAYLGAVFAQGGIKPVQEWIGGLFRLSSDLFRDSSTAEPGPSGLSSQPAKKLKVDDEHYSVLPPSSAPPPIPSPPPFTAFLSNPLTPAQPNLAFLPLFNQAAHQRGVTISYPATFSGPAHAGTWAITCVVNGIKKGHGCGPSKQLAKEEAAKEAYFAMGWAPRG</sequence>
<dbReference type="PROSITE" id="PS50142">
    <property type="entry name" value="RNASE_3_2"/>
    <property type="match status" value="1"/>
</dbReference>
<protein>
    <recommendedName>
        <fullName evidence="6">RNase III domain-containing protein</fullName>
    </recommendedName>
</protein>
<feature type="domain" description="DRBM" evidence="3">
    <location>
        <begin position="251"/>
        <end position="318"/>
    </location>
</feature>
<evidence type="ECO:0000259" key="4">
    <source>
        <dbReference type="PROSITE" id="PS50142"/>
    </source>
</evidence>
<dbReference type="GO" id="GO:0003723">
    <property type="term" value="F:RNA binding"/>
    <property type="evidence" value="ECO:0007669"/>
    <property type="project" value="UniProtKB-UniRule"/>
</dbReference>
<dbReference type="Pfam" id="PF00035">
    <property type="entry name" value="dsrm"/>
    <property type="match status" value="1"/>
</dbReference>
<organism>
    <name type="scientific">Serpula lacrymans var. lacrymans (strain S7.9)</name>
    <name type="common">Dry rot fungus</name>
    <dbReference type="NCBI Taxonomy" id="578457"/>
    <lineage>
        <taxon>Eukaryota</taxon>
        <taxon>Fungi</taxon>
        <taxon>Dikarya</taxon>
        <taxon>Basidiomycota</taxon>
        <taxon>Agaricomycotina</taxon>
        <taxon>Agaricomycetes</taxon>
        <taxon>Agaricomycetidae</taxon>
        <taxon>Boletales</taxon>
        <taxon>Coniophorineae</taxon>
        <taxon>Serpulaceae</taxon>
        <taxon>Serpula</taxon>
    </lineage>
</organism>
<evidence type="ECO:0000256" key="1">
    <source>
        <dbReference type="ARBA" id="ARBA00022884"/>
    </source>
</evidence>
<dbReference type="InterPro" id="IPR000999">
    <property type="entry name" value="RNase_III_dom"/>
</dbReference>
<evidence type="ECO:0008006" key="6">
    <source>
        <dbReference type="Google" id="ProtNLM"/>
    </source>
</evidence>
<dbReference type="SMART" id="SM00358">
    <property type="entry name" value="DSRM"/>
    <property type="match status" value="1"/>
</dbReference>
<evidence type="ECO:0000313" key="5">
    <source>
        <dbReference type="EMBL" id="EGO30741.1"/>
    </source>
</evidence>
<dbReference type="RefSeq" id="XP_007312625.1">
    <property type="nucleotide sequence ID" value="XM_007312563.1"/>
</dbReference>
<gene>
    <name evidence="5" type="ORF">SERLADRAFT_455023</name>
</gene>
<dbReference type="Gene3D" id="3.30.160.20">
    <property type="match status" value="1"/>
</dbReference>
<dbReference type="HOGENOM" id="CLU_056047_1_0_1"/>
<keyword evidence="1 2" id="KW-0694">RNA-binding</keyword>
<dbReference type="OrthoDB" id="2392202at2759"/>
<dbReference type="PROSITE" id="PS50137">
    <property type="entry name" value="DS_RBD"/>
    <property type="match status" value="1"/>
</dbReference>
<dbReference type="KEGG" id="sla:SERLADRAFT_455023"/>
<name>F8NCZ7_SERL9</name>
<accession>F8NCZ7</accession>
<dbReference type="GO" id="GO:0004525">
    <property type="term" value="F:ribonuclease III activity"/>
    <property type="evidence" value="ECO:0007669"/>
    <property type="project" value="InterPro"/>
</dbReference>
<dbReference type="InterPro" id="IPR036389">
    <property type="entry name" value="RNase_III_sf"/>
</dbReference>
<dbReference type="SUPFAM" id="SSF69065">
    <property type="entry name" value="RNase III domain-like"/>
    <property type="match status" value="1"/>
</dbReference>
<evidence type="ECO:0000259" key="3">
    <source>
        <dbReference type="PROSITE" id="PS50137"/>
    </source>
</evidence>
<proteinExistence type="predicted"/>
<dbReference type="Proteomes" id="UP000008064">
    <property type="component" value="Unassembled WGS sequence"/>
</dbReference>
<dbReference type="EMBL" id="GL945428">
    <property type="protein sequence ID" value="EGO30741.1"/>
    <property type="molecule type" value="Genomic_DNA"/>
</dbReference>
<dbReference type="Gene3D" id="1.10.1520.10">
    <property type="entry name" value="Ribonuclease III domain"/>
    <property type="match status" value="1"/>
</dbReference>
<dbReference type="AlphaFoldDB" id="F8NCZ7"/>
<dbReference type="InterPro" id="IPR014720">
    <property type="entry name" value="dsRBD_dom"/>
</dbReference>
<feature type="domain" description="RNase III" evidence="4">
    <location>
        <begin position="79"/>
        <end position="170"/>
    </location>
</feature>
<dbReference type="SUPFAM" id="SSF54768">
    <property type="entry name" value="dsRNA-binding domain-like"/>
    <property type="match status" value="1"/>
</dbReference>
<dbReference type="GeneID" id="18817116"/>
<reference evidence="5" key="1">
    <citation type="submission" date="2011-04" db="EMBL/GenBank/DDBJ databases">
        <title>Evolution of plant cell wall degrading machinery underlies the functional diversity of forest fungi.</title>
        <authorList>
            <consortium name="US DOE Joint Genome Institute (JGI-PGF)"/>
            <person name="Eastwood D.C."/>
            <person name="Floudas D."/>
            <person name="Binder M."/>
            <person name="Majcherczyk A."/>
            <person name="Schneider P."/>
            <person name="Aerts A."/>
            <person name="Asiegbu F.O."/>
            <person name="Baker S.E."/>
            <person name="Barry K."/>
            <person name="Bendiksby M."/>
            <person name="Blumentritt M."/>
            <person name="Coutinho P.M."/>
            <person name="Cullen D."/>
            <person name="Cullen D."/>
            <person name="Gathman A."/>
            <person name="Goodell B."/>
            <person name="Henrissat B."/>
            <person name="Ihrmark K."/>
            <person name="Kauserud H."/>
            <person name="Kohler A."/>
            <person name="LaButti K."/>
            <person name="Lapidus A."/>
            <person name="Lavin J.L."/>
            <person name="Lee Y.-H."/>
            <person name="Lindquist E."/>
            <person name="Lilly W."/>
            <person name="Lucas S."/>
            <person name="Morin E."/>
            <person name="Murat C."/>
            <person name="Oguiza J.A."/>
            <person name="Park J."/>
            <person name="Pisabarro A.G."/>
            <person name="Riley R."/>
            <person name="Rosling A."/>
            <person name="Salamov A."/>
            <person name="Schmidt O."/>
            <person name="Schmutz J."/>
            <person name="Skrede I."/>
            <person name="Stenlid J."/>
            <person name="Wiebenga A."/>
            <person name="Xie X."/>
            <person name="Kues U."/>
            <person name="Hibbett D.S."/>
            <person name="Hoffmeister D."/>
            <person name="Hogberg N."/>
            <person name="Martin F."/>
            <person name="Grigoriev I.V."/>
            <person name="Watkinson S.C."/>
        </authorList>
    </citation>
    <scope>NUCLEOTIDE SEQUENCE</scope>
    <source>
        <strain evidence="5">S7.9</strain>
    </source>
</reference>
<evidence type="ECO:0000256" key="2">
    <source>
        <dbReference type="PROSITE-ProRule" id="PRU00266"/>
    </source>
</evidence>